<name>A0ACB7H9U3_MANES</name>
<dbReference type="Proteomes" id="UP000091857">
    <property type="component" value="Chromosome 8"/>
</dbReference>
<proteinExistence type="predicted"/>
<sequence length="55" mass="6574">MESIHTHLGLKEPKQEKLYLPKFARLSFELRKAWFNLLIQEVPSSKICPRACWFN</sequence>
<evidence type="ECO:0000313" key="2">
    <source>
        <dbReference type="Proteomes" id="UP000091857"/>
    </source>
</evidence>
<gene>
    <name evidence="1" type="ORF">MANES_08G015250v8</name>
</gene>
<dbReference type="EMBL" id="CM004394">
    <property type="protein sequence ID" value="KAG8648438.1"/>
    <property type="molecule type" value="Genomic_DNA"/>
</dbReference>
<reference evidence="2" key="1">
    <citation type="journal article" date="2016" name="Nat. Biotechnol.">
        <title>Sequencing wild and cultivated cassava and related species reveals extensive interspecific hybridization and genetic diversity.</title>
        <authorList>
            <person name="Bredeson J.V."/>
            <person name="Lyons J.B."/>
            <person name="Prochnik S.E."/>
            <person name="Wu G.A."/>
            <person name="Ha C.M."/>
            <person name="Edsinger-Gonzales E."/>
            <person name="Grimwood J."/>
            <person name="Schmutz J."/>
            <person name="Rabbi I.Y."/>
            <person name="Egesi C."/>
            <person name="Nauluvula P."/>
            <person name="Lebot V."/>
            <person name="Ndunguru J."/>
            <person name="Mkamilo G."/>
            <person name="Bart R.S."/>
            <person name="Setter T.L."/>
            <person name="Gleadow R.M."/>
            <person name="Kulakow P."/>
            <person name="Ferguson M.E."/>
            <person name="Rounsley S."/>
            <person name="Rokhsar D.S."/>
        </authorList>
    </citation>
    <scope>NUCLEOTIDE SEQUENCE [LARGE SCALE GENOMIC DNA]</scope>
    <source>
        <strain evidence="2">cv. AM560-2</strain>
    </source>
</reference>
<organism evidence="1 2">
    <name type="scientific">Manihot esculenta</name>
    <name type="common">Cassava</name>
    <name type="synonym">Jatropha manihot</name>
    <dbReference type="NCBI Taxonomy" id="3983"/>
    <lineage>
        <taxon>Eukaryota</taxon>
        <taxon>Viridiplantae</taxon>
        <taxon>Streptophyta</taxon>
        <taxon>Embryophyta</taxon>
        <taxon>Tracheophyta</taxon>
        <taxon>Spermatophyta</taxon>
        <taxon>Magnoliopsida</taxon>
        <taxon>eudicotyledons</taxon>
        <taxon>Gunneridae</taxon>
        <taxon>Pentapetalae</taxon>
        <taxon>rosids</taxon>
        <taxon>fabids</taxon>
        <taxon>Malpighiales</taxon>
        <taxon>Euphorbiaceae</taxon>
        <taxon>Crotonoideae</taxon>
        <taxon>Manihoteae</taxon>
        <taxon>Manihot</taxon>
    </lineage>
</organism>
<keyword evidence="2" id="KW-1185">Reference proteome</keyword>
<accession>A0ACB7H9U3</accession>
<protein>
    <submittedName>
        <fullName evidence="1">Uncharacterized protein</fullName>
    </submittedName>
</protein>
<evidence type="ECO:0000313" key="1">
    <source>
        <dbReference type="EMBL" id="KAG8648438.1"/>
    </source>
</evidence>
<comment type="caution">
    <text evidence="1">The sequence shown here is derived from an EMBL/GenBank/DDBJ whole genome shotgun (WGS) entry which is preliminary data.</text>
</comment>